<keyword evidence="2" id="KW-1185">Reference proteome</keyword>
<proteinExistence type="predicted"/>
<reference evidence="1 2" key="1">
    <citation type="submission" date="2019-02" db="EMBL/GenBank/DDBJ databases">
        <title>Arcanobacterium bovis sp. nov., isolated from the milk of a cow with mastitis.</title>
        <authorList>
            <person name="Sammra O."/>
            <person name="Foster G."/>
            <person name="Hassan A."/>
            <person name="Alssahen M."/>
            <person name="Laemmler C."/>
            <person name="Borowiak M."/>
            <person name="Malorny B."/>
            <person name="Abdulmawjood A."/>
        </authorList>
    </citation>
    <scope>NUCLEOTIDE SEQUENCE [LARGE SCALE GENOMIC DNA]</scope>
    <source>
        <strain evidence="1 2">C605018/01/1</strain>
    </source>
</reference>
<evidence type="ECO:0000313" key="2">
    <source>
        <dbReference type="Proteomes" id="UP000293036"/>
    </source>
</evidence>
<dbReference type="RefSeq" id="WP_131282368.1">
    <property type="nucleotide sequence ID" value="NZ_JBHSLR010000008.1"/>
</dbReference>
<comment type="caution">
    <text evidence="1">The sequence shown here is derived from an EMBL/GenBank/DDBJ whole genome shotgun (WGS) entry which is preliminary data.</text>
</comment>
<dbReference type="AlphaFoldDB" id="A0A4Q9UYL7"/>
<dbReference type="OrthoDB" id="4954868at2"/>
<evidence type="ECO:0000313" key="1">
    <source>
        <dbReference type="EMBL" id="TBW20759.1"/>
    </source>
</evidence>
<sequence>MSVEVTDVESFKTVVAQAYSEPMLDVESAVELWKVLLSDKHVGARCLGQALRGLDDIQVRDYVLVAAVTGSVDVALGTFDDVLNGTCAQSLNVASVERAMCVLRACDNYLDVVSVPLHGALAYLAWWSGDSGTAELETELALNTDATYSLALLVRHALIVGLPSPVAGN</sequence>
<name>A0A4Q9UYL7_9ACTO</name>
<dbReference type="Proteomes" id="UP000293036">
    <property type="component" value="Unassembled WGS sequence"/>
</dbReference>
<accession>A0A4Q9UYL7</accession>
<organism evidence="1 2">
    <name type="scientific">Arcanobacterium bovis</name>
    <dbReference type="NCBI Taxonomy" id="2529275"/>
    <lineage>
        <taxon>Bacteria</taxon>
        <taxon>Bacillati</taxon>
        <taxon>Actinomycetota</taxon>
        <taxon>Actinomycetes</taxon>
        <taxon>Actinomycetales</taxon>
        <taxon>Actinomycetaceae</taxon>
        <taxon>Arcanobacterium</taxon>
    </lineage>
</organism>
<dbReference type="EMBL" id="SJDT01000009">
    <property type="protein sequence ID" value="TBW20759.1"/>
    <property type="molecule type" value="Genomic_DNA"/>
</dbReference>
<gene>
    <name evidence="1" type="ORF">EZJ44_08220</name>
</gene>
<protein>
    <submittedName>
        <fullName evidence="1">DUF4192 family protein</fullName>
    </submittedName>
</protein>